<keyword evidence="2" id="KW-0808">Transferase</keyword>
<dbReference type="EMBL" id="SWLB01000002">
    <property type="protein sequence ID" value="KAF3340636.1"/>
    <property type="molecule type" value="Genomic_DNA"/>
</dbReference>
<dbReference type="SUPFAM" id="SSF48403">
    <property type="entry name" value="Ankyrin repeat"/>
    <property type="match status" value="1"/>
</dbReference>
<keyword evidence="1" id="KW-0040">ANK repeat</keyword>
<dbReference type="PANTHER" id="PTHR24121">
    <property type="entry name" value="NO MECHANORECEPTOR POTENTIAL C, ISOFORM D-RELATED"/>
    <property type="match status" value="1"/>
</dbReference>
<proteinExistence type="predicted"/>
<keyword evidence="2" id="KW-0418">Kinase</keyword>
<feature type="repeat" description="ANK" evidence="1">
    <location>
        <begin position="80"/>
        <end position="107"/>
    </location>
</feature>
<evidence type="ECO:0000313" key="2">
    <source>
        <dbReference type="EMBL" id="KAF3340636.1"/>
    </source>
</evidence>
<keyword evidence="3" id="KW-1185">Reference proteome</keyword>
<gene>
    <name evidence="2" type="ORF">FCM35_KLT09480</name>
</gene>
<dbReference type="PROSITE" id="PS50088">
    <property type="entry name" value="ANK_REPEAT"/>
    <property type="match status" value="1"/>
</dbReference>
<dbReference type="InterPro" id="IPR036770">
    <property type="entry name" value="Ankyrin_rpt-contain_sf"/>
</dbReference>
<accession>A0A833RK57</accession>
<protein>
    <submittedName>
        <fullName evidence="2">Receptor-interacting serine/threonine-protein kinase 4-like isoform X2</fullName>
    </submittedName>
</protein>
<dbReference type="Gene3D" id="1.25.40.20">
    <property type="entry name" value="Ankyrin repeat-containing domain"/>
    <property type="match status" value="1"/>
</dbReference>
<reference evidence="2" key="1">
    <citation type="submission" date="2020-01" db="EMBL/GenBank/DDBJ databases">
        <title>Genome sequence of Kobresia littledalei, the first chromosome-level genome in the family Cyperaceae.</title>
        <authorList>
            <person name="Qu G."/>
        </authorList>
    </citation>
    <scope>NUCLEOTIDE SEQUENCE</scope>
    <source>
        <strain evidence="2">C.B.Clarke</strain>
        <tissue evidence="2">Leaf</tissue>
    </source>
</reference>
<dbReference type="PANTHER" id="PTHR24121:SF21">
    <property type="entry name" value="ANKYRIN REPEAT FAMILY PROTEIN"/>
    <property type="match status" value="1"/>
</dbReference>
<dbReference type="InterPro" id="IPR002110">
    <property type="entry name" value="Ankyrin_rpt"/>
</dbReference>
<dbReference type="AlphaFoldDB" id="A0A833RK57"/>
<dbReference type="Proteomes" id="UP000623129">
    <property type="component" value="Unassembled WGS sequence"/>
</dbReference>
<evidence type="ECO:0000256" key="1">
    <source>
        <dbReference type="PROSITE-ProRule" id="PRU00023"/>
    </source>
</evidence>
<dbReference type="OrthoDB" id="690470at2759"/>
<evidence type="ECO:0000313" key="3">
    <source>
        <dbReference type="Proteomes" id="UP000623129"/>
    </source>
</evidence>
<dbReference type="GO" id="GO:0016301">
    <property type="term" value="F:kinase activity"/>
    <property type="evidence" value="ECO:0007669"/>
    <property type="project" value="UniProtKB-KW"/>
</dbReference>
<comment type="caution">
    <text evidence="2">The sequence shown here is derived from an EMBL/GenBank/DDBJ whole genome shotgun (WGS) entry which is preliminary data.</text>
</comment>
<organism evidence="2 3">
    <name type="scientific">Carex littledalei</name>
    <dbReference type="NCBI Taxonomy" id="544730"/>
    <lineage>
        <taxon>Eukaryota</taxon>
        <taxon>Viridiplantae</taxon>
        <taxon>Streptophyta</taxon>
        <taxon>Embryophyta</taxon>
        <taxon>Tracheophyta</taxon>
        <taxon>Spermatophyta</taxon>
        <taxon>Magnoliopsida</taxon>
        <taxon>Liliopsida</taxon>
        <taxon>Poales</taxon>
        <taxon>Cyperaceae</taxon>
        <taxon>Cyperoideae</taxon>
        <taxon>Cariceae</taxon>
        <taxon>Carex</taxon>
        <taxon>Carex subgen. Euthyceras</taxon>
    </lineage>
</organism>
<name>A0A833RK57_9POAL</name>
<keyword evidence="2" id="KW-0675">Receptor</keyword>
<dbReference type="Pfam" id="PF12796">
    <property type="entry name" value="Ank_2"/>
    <property type="match status" value="1"/>
</dbReference>
<dbReference type="PROSITE" id="PS50297">
    <property type="entry name" value="ANK_REP_REGION"/>
    <property type="match status" value="1"/>
</dbReference>
<sequence>MKNTILHILSANGHGNLVSTICMKDSSLLKAHNVRNETPFHHAARFGHTNTILKLIECAKSAFGEDPDVLKELLRQKNCLGETALHEAARRGHGAVVSTLMEEDLELAGLVNDDSVSPLYLATARGSLDMVHNMVTKMLDHQITPTFYSGPEKQTALHAAVLQDTGT</sequence>
<dbReference type="SMART" id="SM00248">
    <property type="entry name" value="ANK"/>
    <property type="match status" value="4"/>
</dbReference>